<feature type="signal peptide" evidence="1">
    <location>
        <begin position="1"/>
        <end position="25"/>
    </location>
</feature>
<dbReference type="Gene3D" id="2.40.160.60">
    <property type="entry name" value="Outer membrane protein transport protein (OMPP1/FadL/TodX)"/>
    <property type="match status" value="1"/>
</dbReference>
<sequence>MKKFLLSIVLLFSTTVLIFSTASQAGAIFLMIYPGSRAVGLGNAYTAISDDALATYYNPAGLGLQDKKDIVLMHVEWLPGLNAGMYYEFAGVVVPTKYGVFGGSLIYLTTGETSATSDNDPTATWNTFDLAVTLSYAYKLRNNLSVGASGKFIYSFLAPDWVVQDFSIGSGGQGQSVALDLGVIYNPTKTTTLGLSLSNMGPGIQYIAEGSIDDLPCALRLGIKQMILENRLNKLMFTSDITKVFAGIDLDSLNDSDFVFEFSRLSEKKNSTEDSLHLSMLEAEFLDTWLSFGLEYLYYDLFALRAGYFVDSYGERIGFTFGGGVIVKNSIRIDLGVDSDIYKFETANYRISLGFKW</sequence>
<dbReference type="Pfam" id="PF19572">
    <property type="entry name" value="PorV"/>
    <property type="match status" value="1"/>
</dbReference>
<evidence type="ECO:0000259" key="2">
    <source>
        <dbReference type="Pfam" id="PF19572"/>
    </source>
</evidence>
<reference evidence="3 4" key="1">
    <citation type="journal article" date="2018" name="Nat. Biotechnol.">
        <title>A standardized bacterial taxonomy based on genome phylogeny substantially revises the tree of life.</title>
        <authorList>
            <person name="Parks D.H."/>
            <person name="Chuvochina M."/>
            <person name="Waite D.W."/>
            <person name="Rinke C."/>
            <person name="Skarshewski A."/>
            <person name="Chaumeil P.A."/>
            <person name="Hugenholtz P."/>
        </authorList>
    </citation>
    <scope>NUCLEOTIDE SEQUENCE [LARGE SCALE GENOMIC DNA]</scope>
    <source>
        <strain evidence="3">UBA9956</strain>
    </source>
</reference>
<evidence type="ECO:0000313" key="4">
    <source>
        <dbReference type="Proteomes" id="UP000264062"/>
    </source>
</evidence>
<accession>A0A350HB55</accession>
<name>A0A350HB55_UNCW3</name>
<feature type="domain" description="Type IX secretion system protein PorV" evidence="2">
    <location>
        <begin position="26"/>
        <end position="245"/>
    </location>
</feature>
<keyword evidence="1" id="KW-0732">Signal</keyword>
<organism evidence="3 4">
    <name type="scientific">candidate division WOR-3 bacterium</name>
    <dbReference type="NCBI Taxonomy" id="2052148"/>
    <lineage>
        <taxon>Bacteria</taxon>
        <taxon>Bacteria division WOR-3</taxon>
    </lineage>
</organism>
<comment type="caution">
    <text evidence="3">The sequence shown here is derived from an EMBL/GenBank/DDBJ whole genome shotgun (WGS) entry which is preliminary data.</text>
</comment>
<dbReference type="AlphaFoldDB" id="A0A350HB55"/>
<evidence type="ECO:0000256" key="1">
    <source>
        <dbReference type="SAM" id="SignalP"/>
    </source>
</evidence>
<gene>
    <name evidence="3" type="ORF">DCW38_06285</name>
</gene>
<evidence type="ECO:0000313" key="3">
    <source>
        <dbReference type="EMBL" id="HAV92771.1"/>
    </source>
</evidence>
<dbReference type="EMBL" id="DMZY01000184">
    <property type="protein sequence ID" value="HAV92771.1"/>
    <property type="molecule type" value="Genomic_DNA"/>
</dbReference>
<dbReference type="Proteomes" id="UP000264062">
    <property type="component" value="Unassembled WGS sequence"/>
</dbReference>
<proteinExistence type="predicted"/>
<feature type="chain" id="PRO_5017063629" description="Type IX secretion system protein PorV domain-containing protein" evidence="1">
    <location>
        <begin position="26"/>
        <end position="357"/>
    </location>
</feature>
<protein>
    <recommendedName>
        <fullName evidence="2">Type IX secretion system protein PorV domain-containing protein</fullName>
    </recommendedName>
</protein>
<dbReference type="SUPFAM" id="SSF56935">
    <property type="entry name" value="Porins"/>
    <property type="match status" value="1"/>
</dbReference>
<dbReference type="NCBIfam" id="NF033709">
    <property type="entry name" value="PorV_fam"/>
    <property type="match status" value="1"/>
</dbReference>
<dbReference type="InterPro" id="IPR045741">
    <property type="entry name" value="PorV"/>
</dbReference>